<dbReference type="Proteomes" id="UP000736672">
    <property type="component" value="Unassembled WGS sequence"/>
</dbReference>
<evidence type="ECO:0000256" key="3">
    <source>
        <dbReference type="ARBA" id="ARBA00023163"/>
    </source>
</evidence>
<name>A0A9P9REM4_FUSSL</name>
<dbReference type="GO" id="GO:0003677">
    <property type="term" value="F:DNA binding"/>
    <property type="evidence" value="ECO:0007669"/>
    <property type="project" value="InterPro"/>
</dbReference>
<dbReference type="EMBL" id="JAGTJS010000001">
    <property type="protein sequence ID" value="KAH7276187.1"/>
    <property type="molecule type" value="Genomic_DNA"/>
</dbReference>
<sequence>MDAAHASSPGWESLSPSAADMPNPAAAEVQAPRKRIRVRKGTKSCWECKRRKIRCTFAASADMRCTGCKRRRTACVSQEFPDEPAAFCSTNNDGSPATASSEIPDWTSPTLPARDVAVTGKVDEISRALAATWPKPHKLEIILSEPLSDGISFLEILHKIGYIPNAASGGGSPQGTPLVPQPRDMLQLPPSGSHPVRIAKKILLLGLYIQSIQPSAKYYNTMAQMVETAISLLATRDELASSLEGIECITLECLYHEGTGNLRRAWLAIRRAVAMAQIMGLHRGSAMDMSLEALEPETSEQIDSGHLWLRVMQIDRYISLMLGLPHCSPESVLVSPESIERCTPIERMRRLDAVAGGRILARNQGDAGDGVAETREIDQLLQESSEIMPPQWWLSGSEATSHKCNPGEQDIEEMRIFQATVRIADQLIHYQLLVQLHFPYLLSSSAQSKYDYSKMTAVHASRELLRRFLAFRVIYPFSSYCHGLEFSTFIAISALCLAHMEARRQVLAEEIATKSSVLCFLTHQRQADRGMIERAVENMESMATARNDILIKKATTILRHLLIIEADVAAGGWYSADSSPAKAHNTEEEFGGLSEGGNVLRIFIPYLGTVKIRRSGIDTSISSLIPPPSGGQNEHAGSEARRAAARTSHPAVFNLNKNSQDAHILMPEFDTGASDWALQGIDLNFLGDLAGTGPDAVV</sequence>
<evidence type="ECO:0000256" key="4">
    <source>
        <dbReference type="ARBA" id="ARBA00023242"/>
    </source>
</evidence>
<keyword evidence="4" id="KW-0539">Nucleus</keyword>
<evidence type="ECO:0000259" key="6">
    <source>
        <dbReference type="PROSITE" id="PS50048"/>
    </source>
</evidence>
<gene>
    <name evidence="7" type="ORF">B0J15DRAFT_383380</name>
</gene>
<dbReference type="Pfam" id="PF04082">
    <property type="entry name" value="Fungal_trans"/>
    <property type="match status" value="1"/>
</dbReference>
<dbReference type="PANTHER" id="PTHR47840">
    <property type="entry name" value="ZN(II)2CYS6 TRANSCRIPTION FACTOR (EUROFUNG)-RELATED"/>
    <property type="match status" value="1"/>
</dbReference>
<evidence type="ECO:0000256" key="1">
    <source>
        <dbReference type="ARBA" id="ARBA00022723"/>
    </source>
</evidence>
<dbReference type="GO" id="GO:0006351">
    <property type="term" value="P:DNA-templated transcription"/>
    <property type="evidence" value="ECO:0007669"/>
    <property type="project" value="InterPro"/>
</dbReference>
<dbReference type="InterPro" id="IPR001138">
    <property type="entry name" value="Zn2Cys6_DnaBD"/>
</dbReference>
<reference evidence="7" key="1">
    <citation type="journal article" date="2021" name="Nat. Commun.">
        <title>Genetic determinants of endophytism in the Arabidopsis root mycobiome.</title>
        <authorList>
            <person name="Mesny F."/>
            <person name="Miyauchi S."/>
            <person name="Thiergart T."/>
            <person name="Pickel B."/>
            <person name="Atanasova L."/>
            <person name="Karlsson M."/>
            <person name="Huettel B."/>
            <person name="Barry K.W."/>
            <person name="Haridas S."/>
            <person name="Chen C."/>
            <person name="Bauer D."/>
            <person name="Andreopoulos W."/>
            <person name="Pangilinan J."/>
            <person name="LaButti K."/>
            <person name="Riley R."/>
            <person name="Lipzen A."/>
            <person name="Clum A."/>
            <person name="Drula E."/>
            <person name="Henrissat B."/>
            <person name="Kohler A."/>
            <person name="Grigoriev I.V."/>
            <person name="Martin F.M."/>
            <person name="Hacquard S."/>
        </authorList>
    </citation>
    <scope>NUCLEOTIDE SEQUENCE</scope>
    <source>
        <strain evidence="7">FSSC 5 MPI-SDFR-AT-0091</strain>
    </source>
</reference>
<dbReference type="InterPro" id="IPR007219">
    <property type="entry name" value="XnlR_reg_dom"/>
</dbReference>
<dbReference type="CDD" id="cd00067">
    <property type="entry name" value="GAL4"/>
    <property type="match status" value="1"/>
</dbReference>
<evidence type="ECO:0000256" key="2">
    <source>
        <dbReference type="ARBA" id="ARBA00023015"/>
    </source>
</evidence>
<dbReference type="GO" id="GO:0008270">
    <property type="term" value="F:zinc ion binding"/>
    <property type="evidence" value="ECO:0007669"/>
    <property type="project" value="InterPro"/>
</dbReference>
<dbReference type="PANTHER" id="PTHR47840:SF1">
    <property type="entry name" value="ZN(II)2CYS6 TRANSCRIPTION FACTOR (EUROFUNG)"/>
    <property type="match status" value="1"/>
</dbReference>
<dbReference type="GO" id="GO:0000981">
    <property type="term" value="F:DNA-binding transcription factor activity, RNA polymerase II-specific"/>
    <property type="evidence" value="ECO:0007669"/>
    <property type="project" value="InterPro"/>
</dbReference>
<evidence type="ECO:0000313" key="7">
    <source>
        <dbReference type="EMBL" id="KAH7276187.1"/>
    </source>
</evidence>
<dbReference type="OrthoDB" id="5392779at2759"/>
<keyword evidence="8" id="KW-1185">Reference proteome</keyword>
<dbReference type="PROSITE" id="PS50048">
    <property type="entry name" value="ZN2_CY6_FUNGAL_2"/>
    <property type="match status" value="1"/>
</dbReference>
<dbReference type="InterPro" id="IPR036864">
    <property type="entry name" value="Zn2-C6_fun-type_DNA-bd_sf"/>
</dbReference>
<keyword evidence="1" id="KW-0479">Metal-binding</keyword>
<dbReference type="AlphaFoldDB" id="A0A9P9REM4"/>
<dbReference type="SMART" id="SM00066">
    <property type="entry name" value="GAL4"/>
    <property type="match status" value="1"/>
</dbReference>
<dbReference type="CDD" id="cd12148">
    <property type="entry name" value="fungal_TF_MHR"/>
    <property type="match status" value="1"/>
</dbReference>
<feature type="region of interest" description="Disordered" evidence="5">
    <location>
        <begin position="623"/>
        <end position="643"/>
    </location>
</feature>
<accession>A0A9P9REM4</accession>
<keyword evidence="3" id="KW-0804">Transcription</keyword>
<comment type="caution">
    <text evidence="7">The sequence shown here is derived from an EMBL/GenBank/DDBJ whole genome shotgun (WGS) entry which is preliminary data.</text>
</comment>
<dbReference type="SMART" id="SM00906">
    <property type="entry name" value="Fungal_trans"/>
    <property type="match status" value="1"/>
</dbReference>
<dbReference type="PROSITE" id="PS00463">
    <property type="entry name" value="ZN2_CY6_FUNGAL_1"/>
    <property type="match status" value="1"/>
</dbReference>
<evidence type="ECO:0000313" key="8">
    <source>
        <dbReference type="Proteomes" id="UP000736672"/>
    </source>
</evidence>
<evidence type="ECO:0000256" key="5">
    <source>
        <dbReference type="SAM" id="MobiDB-lite"/>
    </source>
</evidence>
<organism evidence="7 8">
    <name type="scientific">Fusarium solani</name>
    <name type="common">Filamentous fungus</name>
    <dbReference type="NCBI Taxonomy" id="169388"/>
    <lineage>
        <taxon>Eukaryota</taxon>
        <taxon>Fungi</taxon>
        <taxon>Dikarya</taxon>
        <taxon>Ascomycota</taxon>
        <taxon>Pezizomycotina</taxon>
        <taxon>Sordariomycetes</taxon>
        <taxon>Hypocreomycetidae</taxon>
        <taxon>Hypocreales</taxon>
        <taxon>Nectriaceae</taxon>
        <taxon>Fusarium</taxon>
        <taxon>Fusarium solani species complex</taxon>
    </lineage>
</organism>
<feature type="domain" description="Zn(2)-C6 fungal-type" evidence="6">
    <location>
        <begin position="44"/>
        <end position="77"/>
    </location>
</feature>
<proteinExistence type="predicted"/>
<dbReference type="SUPFAM" id="SSF57701">
    <property type="entry name" value="Zn2/Cys6 DNA-binding domain"/>
    <property type="match status" value="1"/>
</dbReference>
<feature type="region of interest" description="Disordered" evidence="5">
    <location>
        <begin position="1"/>
        <end position="35"/>
    </location>
</feature>
<keyword evidence="2" id="KW-0805">Transcription regulation</keyword>
<protein>
    <recommendedName>
        <fullName evidence="6">Zn(2)-C6 fungal-type domain-containing protein</fullName>
    </recommendedName>
</protein>